<sequence>MAGLEGKRPTRVTEERRGYNPEAIEEKAEETADQREGCHLDPLSQHILGRTWFSREKLEERQSRNPKLDGSVEREETWT</sequence>
<keyword evidence="3" id="KW-1185">Reference proteome</keyword>
<protein>
    <submittedName>
        <fullName evidence="2">Uncharacterized protein</fullName>
    </submittedName>
</protein>
<feature type="region of interest" description="Disordered" evidence="1">
    <location>
        <begin position="55"/>
        <end position="79"/>
    </location>
</feature>
<evidence type="ECO:0000256" key="1">
    <source>
        <dbReference type="SAM" id="MobiDB-lite"/>
    </source>
</evidence>
<accession>A0AAV7WCI2</accession>
<comment type="caution">
    <text evidence="2">The sequence shown here is derived from an EMBL/GenBank/DDBJ whole genome shotgun (WGS) entry which is preliminary data.</text>
</comment>
<name>A0AAV7WCI2_PLEWA</name>
<organism evidence="2 3">
    <name type="scientific">Pleurodeles waltl</name>
    <name type="common">Iberian ribbed newt</name>
    <dbReference type="NCBI Taxonomy" id="8319"/>
    <lineage>
        <taxon>Eukaryota</taxon>
        <taxon>Metazoa</taxon>
        <taxon>Chordata</taxon>
        <taxon>Craniata</taxon>
        <taxon>Vertebrata</taxon>
        <taxon>Euteleostomi</taxon>
        <taxon>Amphibia</taxon>
        <taxon>Batrachia</taxon>
        <taxon>Caudata</taxon>
        <taxon>Salamandroidea</taxon>
        <taxon>Salamandridae</taxon>
        <taxon>Pleurodelinae</taxon>
        <taxon>Pleurodeles</taxon>
    </lineage>
</organism>
<dbReference type="EMBL" id="JANPWB010000002">
    <property type="protein sequence ID" value="KAJ1210278.1"/>
    <property type="molecule type" value="Genomic_DNA"/>
</dbReference>
<evidence type="ECO:0000313" key="3">
    <source>
        <dbReference type="Proteomes" id="UP001066276"/>
    </source>
</evidence>
<evidence type="ECO:0000313" key="2">
    <source>
        <dbReference type="EMBL" id="KAJ1210278.1"/>
    </source>
</evidence>
<proteinExistence type="predicted"/>
<gene>
    <name evidence="2" type="ORF">NDU88_005644</name>
</gene>
<dbReference type="Proteomes" id="UP001066276">
    <property type="component" value="Chromosome 1_2"/>
</dbReference>
<feature type="region of interest" description="Disordered" evidence="1">
    <location>
        <begin position="1"/>
        <end position="39"/>
    </location>
</feature>
<dbReference type="AlphaFoldDB" id="A0AAV7WCI2"/>
<reference evidence="2" key="1">
    <citation type="journal article" date="2022" name="bioRxiv">
        <title>Sequencing and chromosome-scale assembly of the giantPleurodeles waltlgenome.</title>
        <authorList>
            <person name="Brown T."/>
            <person name="Elewa A."/>
            <person name="Iarovenko S."/>
            <person name="Subramanian E."/>
            <person name="Araus A.J."/>
            <person name="Petzold A."/>
            <person name="Susuki M."/>
            <person name="Suzuki K.-i.T."/>
            <person name="Hayashi T."/>
            <person name="Toyoda A."/>
            <person name="Oliveira C."/>
            <person name="Osipova E."/>
            <person name="Leigh N.D."/>
            <person name="Simon A."/>
            <person name="Yun M.H."/>
        </authorList>
    </citation>
    <scope>NUCLEOTIDE SEQUENCE</scope>
    <source>
        <strain evidence="2">20211129_DDA</strain>
        <tissue evidence="2">Liver</tissue>
    </source>
</reference>